<keyword evidence="2" id="KW-1003">Cell membrane</keyword>
<feature type="transmembrane region" description="Helical" evidence="6">
    <location>
        <begin position="356"/>
        <end position="383"/>
    </location>
</feature>
<evidence type="ECO:0000313" key="8">
    <source>
        <dbReference type="EMBL" id="MBM7636569.1"/>
    </source>
</evidence>
<evidence type="ECO:0000256" key="3">
    <source>
        <dbReference type="ARBA" id="ARBA00022692"/>
    </source>
</evidence>
<evidence type="ECO:0000256" key="4">
    <source>
        <dbReference type="ARBA" id="ARBA00022989"/>
    </source>
</evidence>
<accession>A0ABS2PMJ4</accession>
<dbReference type="CDD" id="cd07731">
    <property type="entry name" value="ComA-like_MBL-fold"/>
    <property type="match status" value="1"/>
</dbReference>
<evidence type="ECO:0000256" key="5">
    <source>
        <dbReference type="ARBA" id="ARBA00023136"/>
    </source>
</evidence>
<gene>
    <name evidence="8" type="ORF">JOC31_001393</name>
</gene>
<keyword evidence="5 6" id="KW-0472">Membrane</keyword>
<evidence type="ECO:0000256" key="1">
    <source>
        <dbReference type="ARBA" id="ARBA00004651"/>
    </source>
</evidence>
<dbReference type="Gene3D" id="3.60.15.10">
    <property type="entry name" value="Ribonuclease Z/Hydroxyacylglutathione hydrolase-like"/>
    <property type="match status" value="1"/>
</dbReference>
<keyword evidence="4 6" id="KW-1133">Transmembrane helix</keyword>
<dbReference type="InterPro" id="IPR036866">
    <property type="entry name" value="RibonucZ/Hydroxyglut_hydro"/>
</dbReference>
<dbReference type="InterPro" id="IPR004797">
    <property type="entry name" value="Competence_ComEC/Rec2"/>
</dbReference>
<dbReference type="InterPro" id="IPR004477">
    <property type="entry name" value="ComEC_N"/>
</dbReference>
<feature type="transmembrane region" description="Helical" evidence="6">
    <location>
        <begin position="12"/>
        <end position="45"/>
    </location>
</feature>
<reference evidence="8 9" key="1">
    <citation type="submission" date="2021-01" db="EMBL/GenBank/DDBJ databases">
        <title>Genomic Encyclopedia of Type Strains, Phase IV (KMG-IV): sequencing the most valuable type-strain genomes for metagenomic binning, comparative biology and taxonomic classification.</title>
        <authorList>
            <person name="Goeker M."/>
        </authorList>
    </citation>
    <scope>NUCLEOTIDE SEQUENCE [LARGE SCALE GENOMIC DNA]</scope>
    <source>
        <strain evidence="8 9">DSM 27513</strain>
    </source>
</reference>
<evidence type="ECO:0000313" key="9">
    <source>
        <dbReference type="Proteomes" id="UP000809081"/>
    </source>
</evidence>
<name>A0ABS2PMJ4_9STRE</name>
<dbReference type="RefSeq" id="WP_205017441.1">
    <property type="nucleotide sequence ID" value="NZ_JAFBEI010000028.1"/>
</dbReference>
<evidence type="ECO:0000259" key="7">
    <source>
        <dbReference type="SMART" id="SM00849"/>
    </source>
</evidence>
<feature type="transmembrane region" description="Helical" evidence="6">
    <location>
        <begin position="390"/>
        <end position="411"/>
    </location>
</feature>
<dbReference type="Pfam" id="PF13567">
    <property type="entry name" value="DUF4131"/>
    <property type="match status" value="1"/>
</dbReference>
<dbReference type="InterPro" id="IPR035681">
    <property type="entry name" value="ComA-like_MBL"/>
</dbReference>
<feature type="transmembrane region" description="Helical" evidence="6">
    <location>
        <begin position="51"/>
        <end position="71"/>
    </location>
</feature>
<comment type="caution">
    <text evidence="8">The sequence shown here is derived from an EMBL/GenBank/DDBJ whole genome shotgun (WGS) entry which is preliminary data.</text>
</comment>
<dbReference type="SUPFAM" id="SSF56281">
    <property type="entry name" value="Metallo-hydrolase/oxidoreductase"/>
    <property type="match status" value="1"/>
</dbReference>
<sequence>MIRQLSIKPIYLAYLATVLSFLIFSWTIWAQLLFLVSLIALVIQYDRRTCLKVFFILLFFGGYCFAVSSWTTSKDNSLPPKVGQVQMIADTVSVNGDRLSFRARSNGRKYQVYYQLTSQAEQVYFQKLVDTMQLSIESEITEAVGQRNFRGFDYQRYLHYQGISGILEVSRIKSVARAKKVSFLDRLAELRRRLIVYSQNHFPKPMSHYVTGLLWGYLDKSFDEMSDLYSDLGIIHLFALSGMQVGFFMGLFRRGLIHLGVSLEAIKWLMLPIGIIYAGITGMTISVIRALLQMMLSQLGLRKWNNFAACLLLMFLLMPYFLMTTGGLLSFAYAFLLTLLDFEDGVGFKRGCLDALSLNLGILPLLTWVFATFQPLAMILTALFSLLFDYFLLPFLTIAFALSPLVSFGFANPLFQLLEDLLRFLGQLVGGSWVFGAWSLGLTFFTLLGLGILSDPRVKRKGFICLLVIACFLGNKHPLQNEVTVVDIGQGDSIFLRDSLGKSILIDVGGRVSFKEKKNWQESKTDANAERTLIPYLKSRGISKLDQLVLTHTDADHIGDLETLLKDIDVGQLIVSPGSLTVPDFKKRLLALHKPIKVVTAGDSLSIMGSRLYVLYPQAVGDGGNNDSLVLYGKLLDKRFLFTGDLEKEGEEQLLATYPHLGVDILKAGHHGSKGSSSPAFLDAIGARVALISVGKDNRYKHPHQETLERFEERGMTVYRTDQLGALRFIGWRHWHFESVR</sequence>
<evidence type="ECO:0000256" key="6">
    <source>
        <dbReference type="SAM" id="Phobius"/>
    </source>
</evidence>
<dbReference type="Proteomes" id="UP000809081">
    <property type="component" value="Unassembled WGS sequence"/>
</dbReference>
<dbReference type="PANTHER" id="PTHR30619:SF1">
    <property type="entry name" value="RECOMBINATION PROTEIN 2"/>
    <property type="match status" value="1"/>
</dbReference>
<comment type="subcellular location">
    <subcellularLocation>
        <location evidence="1">Cell membrane</location>
        <topology evidence="1">Multi-pass membrane protein</topology>
    </subcellularLocation>
</comment>
<proteinExistence type="predicted"/>
<dbReference type="EMBL" id="JAFBEI010000028">
    <property type="protein sequence ID" value="MBM7636569.1"/>
    <property type="molecule type" value="Genomic_DNA"/>
</dbReference>
<dbReference type="PANTHER" id="PTHR30619">
    <property type="entry name" value="DNA INTERNALIZATION/COMPETENCE PROTEIN COMEC/REC2"/>
    <property type="match status" value="1"/>
</dbReference>
<dbReference type="Pfam" id="PF00753">
    <property type="entry name" value="Lactamase_B"/>
    <property type="match status" value="1"/>
</dbReference>
<evidence type="ECO:0000256" key="2">
    <source>
        <dbReference type="ARBA" id="ARBA00022475"/>
    </source>
</evidence>
<feature type="transmembrane region" description="Helical" evidence="6">
    <location>
        <begin position="228"/>
        <end position="249"/>
    </location>
</feature>
<dbReference type="SMART" id="SM00849">
    <property type="entry name" value="Lactamase_B"/>
    <property type="match status" value="1"/>
</dbReference>
<feature type="transmembrane region" description="Helical" evidence="6">
    <location>
        <begin position="304"/>
        <end position="336"/>
    </location>
</feature>
<dbReference type="NCBIfam" id="TIGR00361">
    <property type="entry name" value="ComEC_Rec2"/>
    <property type="match status" value="1"/>
</dbReference>
<dbReference type="Pfam" id="PF03772">
    <property type="entry name" value="Competence"/>
    <property type="match status" value="1"/>
</dbReference>
<feature type="transmembrane region" description="Helical" evidence="6">
    <location>
        <begin position="431"/>
        <end position="453"/>
    </location>
</feature>
<dbReference type="InterPro" id="IPR052159">
    <property type="entry name" value="Competence_DNA_uptake"/>
</dbReference>
<keyword evidence="3 6" id="KW-0812">Transmembrane</keyword>
<dbReference type="InterPro" id="IPR025405">
    <property type="entry name" value="DUF4131"/>
</dbReference>
<feature type="transmembrane region" description="Helical" evidence="6">
    <location>
        <begin position="269"/>
        <end position="292"/>
    </location>
</feature>
<dbReference type="InterPro" id="IPR001279">
    <property type="entry name" value="Metallo-B-lactamas"/>
</dbReference>
<feature type="domain" description="Metallo-beta-lactamase" evidence="7">
    <location>
        <begin position="490"/>
        <end position="696"/>
    </location>
</feature>
<keyword evidence="9" id="KW-1185">Reference proteome</keyword>
<protein>
    <submittedName>
        <fullName evidence="8">Competence protein ComEC</fullName>
    </submittedName>
</protein>
<organism evidence="8 9">
    <name type="scientific">Streptococcus saliviloxodontae</name>
    <dbReference type="NCBI Taxonomy" id="1349416"/>
    <lineage>
        <taxon>Bacteria</taxon>
        <taxon>Bacillati</taxon>
        <taxon>Bacillota</taxon>
        <taxon>Bacilli</taxon>
        <taxon>Lactobacillales</taxon>
        <taxon>Streptococcaceae</taxon>
        <taxon>Streptococcus</taxon>
    </lineage>
</organism>